<evidence type="ECO:0008006" key="2">
    <source>
        <dbReference type="Google" id="ProtNLM"/>
    </source>
</evidence>
<sequence length="241" mass="29023">MTFIKKTIGFIILRHVNDEETNKYWQHCYECVRKFYPENSILIIDDNSNHEYLTNIKLYKTTVVYSEYNKRGELLPYIYYLQYKISDIAVVLHDSVFINSFIDFNIADNCNYKLLWEFEHGYERHDSLLEKNMINVFNDKELLDFYENKTLWKGCFGAMTVITHDYLTILNRKYNLNLLVNLILNRTDRQAFERVFSCLLIKLCEKQSLFGNIHSYCDWGITFNEKNNWLHLPIIKVWTGR</sequence>
<evidence type="ECO:0000313" key="1">
    <source>
        <dbReference type="EMBL" id="QHT82910.1"/>
    </source>
</evidence>
<reference evidence="1" key="1">
    <citation type="journal article" date="2020" name="Nature">
        <title>Giant virus diversity and host interactions through global metagenomics.</title>
        <authorList>
            <person name="Schulz F."/>
            <person name="Roux S."/>
            <person name="Paez-Espino D."/>
            <person name="Jungbluth S."/>
            <person name="Walsh D.A."/>
            <person name="Denef V.J."/>
            <person name="McMahon K.D."/>
            <person name="Konstantinidis K.T."/>
            <person name="Eloe-Fadrosh E.A."/>
            <person name="Kyrpides N.C."/>
            <person name="Woyke T."/>
        </authorList>
    </citation>
    <scope>NUCLEOTIDE SEQUENCE</scope>
    <source>
        <strain evidence="1">GVMAG-M-3300023184-165</strain>
    </source>
</reference>
<accession>A0A6C0HRB6</accession>
<dbReference type="AlphaFoldDB" id="A0A6C0HRB6"/>
<name>A0A6C0HRB6_9ZZZZ</name>
<organism evidence="1">
    <name type="scientific">viral metagenome</name>
    <dbReference type="NCBI Taxonomy" id="1070528"/>
    <lineage>
        <taxon>unclassified sequences</taxon>
        <taxon>metagenomes</taxon>
        <taxon>organismal metagenomes</taxon>
    </lineage>
</organism>
<protein>
    <recommendedName>
        <fullName evidence="2">Glycosyltransferase 2-like domain-containing protein</fullName>
    </recommendedName>
</protein>
<proteinExistence type="predicted"/>
<dbReference type="EMBL" id="MN740004">
    <property type="protein sequence ID" value="QHT82910.1"/>
    <property type="molecule type" value="Genomic_DNA"/>
</dbReference>